<dbReference type="Pfam" id="PF05753">
    <property type="entry name" value="TRAP_beta"/>
    <property type="match status" value="1"/>
</dbReference>
<dbReference type="PANTHER" id="PTHR12861">
    <property type="entry name" value="TRANSLOCON-ASSOCIATED PROTEIN, BETA SUBUNIT PRECURSOR TRAP-BETA SIGNAL SEQUENCE RECEPTOR BETA SUBUNIT"/>
    <property type="match status" value="1"/>
</dbReference>
<dbReference type="AlphaFoldDB" id="A0A0D2MIZ1"/>
<evidence type="ECO:0000313" key="2">
    <source>
        <dbReference type="EMBL" id="KIZ00592.1"/>
    </source>
</evidence>
<evidence type="ECO:0000256" key="1">
    <source>
        <dbReference type="SAM" id="SignalP"/>
    </source>
</evidence>
<dbReference type="Proteomes" id="UP000054498">
    <property type="component" value="Unassembled WGS sequence"/>
</dbReference>
<keyword evidence="1" id="KW-0732">Signal</keyword>
<keyword evidence="3" id="KW-1185">Reference proteome</keyword>
<dbReference type="PANTHER" id="PTHR12861:SF3">
    <property type="entry name" value="TRANSLOCON-ASSOCIATED PROTEIN SUBUNIT BETA"/>
    <property type="match status" value="1"/>
</dbReference>
<name>A0A0D2MIZ1_9CHLO</name>
<protein>
    <submittedName>
        <fullName evidence="2">Translocon-associated protein subunit beta</fullName>
    </submittedName>
</protein>
<dbReference type="STRING" id="145388.A0A0D2MIZ1"/>
<organism evidence="2 3">
    <name type="scientific">Monoraphidium neglectum</name>
    <dbReference type="NCBI Taxonomy" id="145388"/>
    <lineage>
        <taxon>Eukaryota</taxon>
        <taxon>Viridiplantae</taxon>
        <taxon>Chlorophyta</taxon>
        <taxon>core chlorophytes</taxon>
        <taxon>Chlorophyceae</taxon>
        <taxon>CS clade</taxon>
        <taxon>Sphaeropleales</taxon>
        <taxon>Selenastraceae</taxon>
        <taxon>Monoraphidium</taxon>
    </lineage>
</organism>
<accession>A0A0D2MIZ1</accession>
<sequence>MARWQLVLLFGLVLSASLHRVASEEAADADVDVEDAPASGEAEDEDYADTERAHLIVRKWFKEDQAVQGRNLTVNLEVYNAGNAAASDVKLTDSKAPEGFTIADGLTDASFAKIDVGSKVQHSYVLSVATATDMQAFEPARVSYAADADGEQQLTVSTVAYVEVLTPTQQLQNHLLTGGKYVSLGMLRTGRDWITASALLAVLAALLGGNSAYKSVTTARTNVRRKKALASLEKDE</sequence>
<reference evidence="2 3" key="1">
    <citation type="journal article" date="2013" name="BMC Genomics">
        <title>Reconstruction of the lipid metabolism for the microalga Monoraphidium neglectum from its genome sequence reveals characteristics suitable for biofuel production.</title>
        <authorList>
            <person name="Bogen C."/>
            <person name="Al-Dilaimi A."/>
            <person name="Albersmeier A."/>
            <person name="Wichmann J."/>
            <person name="Grundmann M."/>
            <person name="Rupp O."/>
            <person name="Lauersen K.J."/>
            <person name="Blifernez-Klassen O."/>
            <person name="Kalinowski J."/>
            <person name="Goesmann A."/>
            <person name="Mussgnug J.H."/>
            <person name="Kruse O."/>
        </authorList>
    </citation>
    <scope>NUCLEOTIDE SEQUENCE [LARGE SCALE GENOMIC DNA]</scope>
    <source>
        <strain evidence="2 3">SAG 48.87</strain>
    </source>
</reference>
<gene>
    <name evidence="2" type="ORF">MNEG_7366</name>
</gene>
<proteinExistence type="predicted"/>
<dbReference type="OrthoDB" id="5860827at2759"/>
<dbReference type="EMBL" id="KK101515">
    <property type="protein sequence ID" value="KIZ00592.1"/>
    <property type="molecule type" value="Genomic_DNA"/>
</dbReference>
<feature type="signal peptide" evidence="1">
    <location>
        <begin position="1"/>
        <end position="23"/>
    </location>
</feature>
<dbReference type="GO" id="GO:0005783">
    <property type="term" value="C:endoplasmic reticulum"/>
    <property type="evidence" value="ECO:0007669"/>
    <property type="project" value="TreeGrafter"/>
</dbReference>
<dbReference type="GeneID" id="25740242"/>
<feature type="chain" id="PRO_5002258839" evidence="1">
    <location>
        <begin position="24"/>
        <end position="236"/>
    </location>
</feature>
<evidence type="ECO:0000313" key="3">
    <source>
        <dbReference type="Proteomes" id="UP000054498"/>
    </source>
</evidence>
<dbReference type="KEGG" id="mng:MNEG_7366"/>
<dbReference type="RefSeq" id="XP_013899611.1">
    <property type="nucleotide sequence ID" value="XM_014044157.1"/>
</dbReference>